<organism evidence="3 4">
    <name type="scientific">Stomoxys calcitrans</name>
    <name type="common">Stable fly</name>
    <name type="synonym">Conops calcitrans</name>
    <dbReference type="NCBI Taxonomy" id="35570"/>
    <lineage>
        <taxon>Eukaryota</taxon>
        <taxon>Metazoa</taxon>
        <taxon>Ecdysozoa</taxon>
        <taxon>Arthropoda</taxon>
        <taxon>Hexapoda</taxon>
        <taxon>Insecta</taxon>
        <taxon>Pterygota</taxon>
        <taxon>Neoptera</taxon>
        <taxon>Endopterygota</taxon>
        <taxon>Diptera</taxon>
        <taxon>Brachycera</taxon>
        <taxon>Muscomorpha</taxon>
        <taxon>Muscoidea</taxon>
        <taxon>Muscidae</taxon>
        <taxon>Stomoxys</taxon>
    </lineage>
</organism>
<gene>
    <name evidence="3" type="primary">106091819</name>
</gene>
<evidence type="ECO:0008006" key="5">
    <source>
        <dbReference type="Google" id="ProtNLM"/>
    </source>
</evidence>
<dbReference type="OrthoDB" id="10070368at2759"/>
<proteinExistence type="predicted"/>
<keyword evidence="4" id="KW-1185">Reference proteome</keyword>
<feature type="compositionally biased region" description="Polar residues" evidence="2">
    <location>
        <begin position="1"/>
        <end position="12"/>
    </location>
</feature>
<evidence type="ECO:0000256" key="1">
    <source>
        <dbReference type="SAM" id="Coils"/>
    </source>
</evidence>
<dbReference type="InterPro" id="IPR038929">
    <property type="entry name" value="CCDC13"/>
</dbReference>
<dbReference type="GO" id="GO:0034451">
    <property type="term" value="C:centriolar satellite"/>
    <property type="evidence" value="ECO:0007669"/>
    <property type="project" value="TreeGrafter"/>
</dbReference>
<dbReference type="GO" id="GO:1905515">
    <property type="term" value="P:non-motile cilium assembly"/>
    <property type="evidence" value="ECO:0007669"/>
    <property type="project" value="TreeGrafter"/>
</dbReference>
<feature type="coiled-coil region" evidence="1">
    <location>
        <begin position="287"/>
        <end position="516"/>
    </location>
</feature>
<dbReference type="VEuPathDB" id="VectorBase:SCAU014314"/>
<sequence length="620" mass="71629">MDIISTQDQAVSTDLPAKHKPKDEKNIEHLERSTSTTRGEKKKSGGKKLKKKLIQIEEQNESLSKMINEKNSEIEELRKSVNSLNDVLNSVPIDELRCNSSIASNRLLELSKKNRQLRAELETTKNRLSRKEWQVQKLEKDLKVAEEKHNQDVDSNMKNSSPGNELQSKLVAMQQKLFETRNKNIELTNQLKLAQKCLQQETGENFNLNLLASHSTTSQWRGRAQQIINLQQKVQELKERLESYEQQQANGYFVNSPDITGMVPNDVFLKSGESMPSIYRPNVRRSELEHRNRVEGLEKEIAALQTQLEEGQNKILALKVRNKTLNDEISRYKLKANNLEQQSDYNNINVATMSDNMNQLKLEYEQRLADMASEMKDLTKKNEELAHLEGNLRDTLDEREASLASKDEEISELKTVIKKLEDDMKALCGDFLFSCREFRKEEFVTILDSLESEKNSLMEHIKTLNERIDKERIKTENLLEQVGKQRIRISRLEAKVREMEREIEMSNEKKKRSQRIAEYASSLSAVGSSTSLKSFIFENTSMTKASSAAIHLPNDDNTNVVELRNRLELDTEKITILQEKLEYLTMEKENDLKAFEEIVNNTKNVILETIMAQRNSFTSM</sequence>
<accession>A0A1I8Q6C2</accession>
<dbReference type="AlphaFoldDB" id="A0A1I8Q6C2"/>
<dbReference type="STRING" id="35570.A0A1I8Q6C2"/>
<feature type="region of interest" description="Disordered" evidence="2">
    <location>
        <begin position="1"/>
        <end position="51"/>
    </location>
</feature>
<evidence type="ECO:0000313" key="3">
    <source>
        <dbReference type="EnsemblMetazoa" id="SCAU014314-PA"/>
    </source>
</evidence>
<dbReference type="PANTHER" id="PTHR31935:SF1">
    <property type="entry name" value="COILED-COIL DOMAIN-CONTAINING PROTEIN 13"/>
    <property type="match status" value="1"/>
</dbReference>
<reference evidence="3" key="1">
    <citation type="submission" date="2020-05" db="UniProtKB">
        <authorList>
            <consortium name="EnsemblMetazoa"/>
        </authorList>
    </citation>
    <scope>IDENTIFICATION</scope>
    <source>
        <strain evidence="3">USDA</strain>
    </source>
</reference>
<evidence type="ECO:0000313" key="4">
    <source>
        <dbReference type="Proteomes" id="UP000095300"/>
    </source>
</evidence>
<dbReference type="KEGG" id="scac:106091819"/>
<protein>
    <recommendedName>
        <fullName evidence="5">Coiled-coil domain-containing protein 13</fullName>
    </recommendedName>
</protein>
<dbReference type="EnsemblMetazoa" id="SCAU014314-RA">
    <property type="protein sequence ID" value="SCAU014314-PA"/>
    <property type="gene ID" value="SCAU014314"/>
</dbReference>
<evidence type="ECO:0000256" key="2">
    <source>
        <dbReference type="SAM" id="MobiDB-lite"/>
    </source>
</evidence>
<dbReference type="PANTHER" id="PTHR31935">
    <property type="entry name" value="COILED-COIL DOMAIN-CONTAINING PROTEIN 13"/>
    <property type="match status" value="1"/>
</dbReference>
<keyword evidence="1" id="KW-0175">Coiled coil</keyword>
<dbReference type="Gene3D" id="1.10.287.1490">
    <property type="match status" value="1"/>
</dbReference>
<feature type="compositionally biased region" description="Basic and acidic residues" evidence="2">
    <location>
        <begin position="21"/>
        <end position="43"/>
    </location>
</feature>
<dbReference type="GO" id="GO:0031122">
    <property type="term" value="P:cytoplasmic microtubule organization"/>
    <property type="evidence" value="ECO:0007669"/>
    <property type="project" value="TreeGrafter"/>
</dbReference>
<name>A0A1I8Q6C2_STOCA</name>
<dbReference type="Proteomes" id="UP000095300">
    <property type="component" value="Unassembled WGS sequence"/>
</dbReference>